<dbReference type="Proteomes" id="UP000634136">
    <property type="component" value="Unassembled WGS sequence"/>
</dbReference>
<keyword evidence="2" id="KW-1185">Reference proteome</keyword>
<evidence type="ECO:0000313" key="2">
    <source>
        <dbReference type="Proteomes" id="UP000634136"/>
    </source>
</evidence>
<reference evidence="1" key="1">
    <citation type="submission" date="2020-09" db="EMBL/GenBank/DDBJ databases">
        <title>Genome-Enabled Discovery of Anthraquinone Biosynthesis in Senna tora.</title>
        <authorList>
            <person name="Kang S.-H."/>
            <person name="Pandey R.P."/>
            <person name="Lee C.-M."/>
            <person name="Sim J.-S."/>
            <person name="Jeong J.-T."/>
            <person name="Choi B.-S."/>
            <person name="Jung M."/>
            <person name="Ginzburg D."/>
            <person name="Zhao K."/>
            <person name="Won S.Y."/>
            <person name="Oh T.-J."/>
            <person name="Yu Y."/>
            <person name="Kim N.-H."/>
            <person name="Lee O.R."/>
            <person name="Lee T.-H."/>
            <person name="Bashyal P."/>
            <person name="Kim T.-S."/>
            <person name="Lee W.-H."/>
            <person name="Kawkins C."/>
            <person name="Kim C.-K."/>
            <person name="Kim J.S."/>
            <person name="Ahn B.O."/>
            <person name="Rhee S.Y."/>
            <person name="Sohng J.K."/>
        </authorList>
    </citation>
    <scope>NUCLEOTIDE SEQUENCE</scope>
    <source>
        <tissue evidence="1">Leaf</tissue>
    </source>
</reference>
<sequence length="140" mass="16125">MRLDELTNRSLTEWLEHWLSLPNLQDTNTINQFKLFVVLAGLFVDGFLKHQMARLRQLDRSLCHRTLSLQEFQVKNCLFLLKRKWKKVTHIIAAFSLAFCLFPRSGSLRGCGGAKARVLSLEDLIQQFVFLGGGPFSLFL</sequence>
<evidence type="ECO:0000313" key="1">
    <source>
        <dbReference type="EMBL" id="KAF7831869.1"/>
    </source>
</evidence>
<dbReference type="EMBL" id="JAAIUW010000005">
    <property type="protein sequence ID" value="KAF7831869.1"/>
    <property type="molecule type" value="Genomic_DNA"/>
</dbReference>
<protein>
    <submittedName>
        <fullName evidence="1">Uncharacterized protein</fullName>
    </submittedName>
</protein>
<comment type="caution">
    <text evidence="1">The sequence shown here is derived from an EMBL/GenBank/DDBJ whole genome shotgun (WGS) entry which is preliminary data.</text>
</comment>
<accession>A0A835C3S3</accession>
<name>A0A835C3S3_9FABA</name>
<proteinExistence type="predicted"/>
<organism evidence="1 2">
    <name type="scientific">Senna tora</name>
    <dbReference type="NCBI Taxonomy" id="362788"/>
    <lineage>
        <taxon>Eukaryota</taxon>
        <taxon>Viridiplantae</taxon>
        <taxon>Streptophyta</taxon>
        <taxon>Embryophyta</taxon>
        <taxon>Tracheophyta</taxon>
        <taxon>Spermatophyta</taxon>
        <taxon>Magnoliopsida</taxon>
        <taxon>eudicotyledons</taxon>
        <taxon>Gunneridae</taxon>
        <taxon>Pentapetalae</taxon>
        <taxon>rosids</taxon>
        <taxon>fabids</taxon>
        <taxon>Fabales</taxon>
        <taxon>Fabaceae</taxon>
        <taxon>Caesalpinioideae</taxon>
        <taxon>Cassia clade</taxon>
        <taxon>Senna</taxon>
    </lineage>
</organism>
<dbReference type="AlphaFoldDB" id="A0A835C3S3"/>
<gene>
    <name evidence="1" type="ORF">G2W53_014202</name>
</gene>